<evidence type="ECO:0008006" key="4">
    <source>
        <dbReference type="Google" id="ProtNLM"/>
    </source>
</evidence>
<keyword evidence="3" id="KW-1185">Reference proteome</keyword>
<evidence type="ECO:0000313" key="3">
    <source>
        <dbReference type="Proteomes" id="UP000498980"/>
    </source>
</evidence>
<protein>
    <recommendedName>
        <fullName evidence="4">Lipoprotein</fullName>
    </recommendedName>
</protein>
<organism evidence="2 3">
    <name type="scientific">Streptomyces fulvorobeus</name>
    <dbReference type="NCBI Taxonomy" id="284028"/>
    <lineage>
        <taxon>Bacteria</taxon>
        <taxon>Bacillati</taxon>
        <taxon>Actinomycetota</taxon>
        <taxon>Actinomycetes</taxon>
        <taxon>Kitasatosporales</taxon>
        <taxon>Streptomycetaceae</taxon>
        <taxon>Streptomyces</taxon>
    </lineage>
</organism>
<feature type="chain" id="PRO_5039167246" description="Lipoprotein" evidence="1">
    <location>
        <begin position="24"/>
        <end position="309"/>
    </location>
</feature>
<reference evidence="2 3" key="1">
    <citation type="submission" date="2020-05" db="EMBL/GenBank/DDBJ databases">
        <title>Whole genome shotgun sequence of Streptomyces fulvorobeus NBRC 15897.</title>
        <authorList>
            <person name="Komaki H."/>
            <person name="Tamura T."/>
        </authorList>
    </citation>
    <scope>NUCLEOTIDE SEQUENCE [LARGE SCALE GENOMIC DNA]</scope>
    <source>
        <strain evidence="2 3">NBRC 15897</strain>
    </source>
</reference>
<name>A0A7J0CB03_9ACTN</name>
<evidence type="ECO:0000313" key="2">
    <source>
        <dbReference type="EMBL" id="GFM99053.1"/>
    </source>
</evidence>
<evidence type="ECO:0000256" key="1">
    <source>
        <dbReference type="SAM" id="SignalP"/>
    </source>
</evidence>
<dbReference type="PROSITE" id="PS51257">
    <property type="entry name" value="PROKAR_LIPOPROTEIN"/>
    <property type="match status" value="1"/>
</dbReference>
<gene>
    <name evidence="2" type="ORF">Sfulv_38640</name>
</gene>
<dbReference type="AlphaFoldDB" id="A0A7J0CB03"/>
<sequence>MRRPFSASVAVVAAACITAGCGAGTDDQTNSAHPPKRDTVTISDSDLRDLTVPEEMEVEYAEHTLVKECMESKGFKYWMGTVASVDAREAGRYVIDDVAWAKKYGYGRPFDEAAEKDRREHPNVRYPNDLSRKDRIRYNTALNGAYNDVLSVDLPAGGTIETPRAGCWAEAQTELYGDLKSWFEAKKTVTSLTPLYVPDILADKRMKNAVSAWSHCMKKAGRPFASPDELREKRITLTTGMSSSEARKFEVDLAVTEATCAAQTSLGKTARTLERAYLAPLLKKYGKENVSYQRMRLTALSRAQDLDSG</sequence>
<feature type="signal peptide" evidence="1">
    <location>
        <begin position="1"/>
        <end position="23"/>
    </location>
</feature>
<accession>A0A7J0CB03</accession>
<dbReference type="Proteomes" id="UP000498980">
    <property type="component" value="Unassembled WGS sequence"/>
</dbReference>
<dbReference type="EMBL" id="BLWC01000001">
    <property type="protein sequence ID" value="GFM99053.1"/>
    <property type="molecule type" value="Genomic_DNA"/>
</dbReference>
<keyword evidence="1" id="KW-0732">Signal</keyword>
<proteinExistence type="predicted"/>
<comment type="caution">
    <text evidence="2">The sequence shown here is derived from an EMBL/GenBank/DDBJ whole genome shotgun (WGS) entry which is preliminary data.</text>
</comment>